<gene>
    <name evidence="2" type="ORF">B0H17DRAFT_1198191</name>
</gene>
<reference evidence="2" key="1">
    <citation type="submission" date="2023-03" db="EMBL/GenBank/DDBJ databases">
        <title>Massive genome expansion in bonnet fungi (Mycena s.s.) driven by repeated elements and novel gene families across ecological guilds.</title>
        <authorList>
            <consortium name="Lawrence Berkeley National Laboratory"/>
            <person name="Harder C.B."/>
            <person name="Miyauchi S."/>
            <person name="Viragh M."/>
            <person name="Kuo A."/>
            <person name="Thoen E."/>
            <person name="Andreopoulos B."/>
            <person name="Lu D."/>
            <person name="Skrede I."/>
            <person name="Drula E."/>
            <person name="Henrissat B."/>
            <person name="Morin E."/>
            <person name="Kohler A."/>
            <person name="Barry K."/>
            <person name="LaButti K."/>
            <person name="Morin E."/>
            <person name="Salamov A."/>
            <person name="Lipzen A."/>
            <person name="Mereny Z."/>
            <person name="Hegedus B."/>
            <person name="Baldrian P."/>
            <person name="Stursova M."/>
            <person name="Weitz H."/>
            <person name="Taylor A."/>
            <person name="Grigoriev I.V."/>
            <person name="Nagy L.G."/>
            <person name="Martin F."/>
            <person name="Kauserud H."/>
        </authorList>
    </citation>
    <scope>NUCLEOTIDE SEQUENCE</scope>
    <source>
        <strain evidence="2">CBHHK067</strain>
    </source>
</reference>
<name>A0AAD7GNM1_MYCRO</name>
<dbReference type="AlphaFoldDB" id="A0AAD7GNM1"/>
<feature type="region of interest" description="Disordered" evidence="1">
    <location>
        <begin position="158"/>
        <end position="185"/>
    </location>
</feature>
<protein>
    <submittedName>
        <fullName evidence="2">Uncharacterized protein</fullName>
    </submittedName>
</protein>
<organism evidence="2 3">
    <name type="scientific">Mycena rosella</name>
    <name type="common">Pink bonnet</name>
    <name type="synonym">Agaricus rosellus</name>
    <dbReference type="NCBI Taxonomy" id="1033263"/>
    <lineage>
        <taxon>Eukaryota</taxon>
        <taxon>Fungi</taxon>
        <taxon>Dikarya</taxon>
        <taxon>Basidiomycota</taxon>
        <taxon>Agaricomycotina</taxon>
        <taxon>Agaricomycetes</taxon>
        <taxon>Agaricomycetidae</taxon>
        <taxon>Agaricales</taxon>
        <taxon>Marasmiineae</taxon>
        <taxon>Mycenaceae</taxon>
        <taxon>Mycena</taxon>
    </lineage>
</organism>
<sequence>MSRIGFLRPTTTPTGSALAAALRLLFSIPDLILIARSAISDPFHEPQIHASATMRCYRSPPSKSPHFILARMPHTRTLPRIRGSCAQPRRRQIPRGQRSPPSELARPSRCTPVVSLARAPAPSVSPAVSPCACPTVPALASRPPPIHPIPLANETWAETKRVSPRSQRHSGTFLRASVQTPHHAL</sequence>
<evidence type="ECO:0000256" key="1">
    <source>
        <dbReference type="SAM" id="MobiDB-lite"/>
    </source>
</evidence>
<evidence type="ECO:0000313" key="3">
    <source>
        <dbReference type="Proteomes" id="UP001221757"/>
    </source>
</evidence>
<dbReference type="Proteomes" id="UP001221757">
    <property type="component" value="Unassembled WGS sequence"/>
</dbReference>
<dbReference type="EMBL" id="JARKIE010000035">
    <property type="protein sequence ID" value="KAJ7696273.1"/>
    <property type="molecule type" value="Genomic_DNA"/>
</dbReference>
<evidence type="ECO:0000313" key="2">
    <source>
        <dbReference type="EMBL" id="KAJ7696273.1"/>
    </source>
</evidence>
<keyword evidence="3" id="KW-1185">Reference proteome</keyword>
<feature type="region of interest" description="Disordered" evidence="1">
    <location>
        <begin position="86"/>
        <end position="108"/>
    </location>
</feature>
<comment type="caution">
    <text evidence="2">The sequence shown here is derived from an EMBL/GenBank/DDBJ whole genome shotgun (WGS) entry which is preliminary data.</text>
</comment>
<accession>A0AAD7GNM1</accession>
<proteinExistence type="predicted"/>